<dbReference type="AlphaFoldDB" id="A0A183BE91"/>
<reference evidence="4" key="1">
    <citation type="submission" date="2016-06" db="UniProtKB">
        <authorList>
            <consortium name="WormBaseParasite"/>
        </authorList>
    </citation>
    <scope>IDENTIFICATION</scope>
</reference>
<evidence type="ECO:0000313" key="3">
    <source>
        <dbReference type="Proteomes" id="UP000272942"/>
    </source>
</evidence>
<reference evidence="2 3" key="2">
    <citation type="submission" date="2018-11" db="EMBL/GenBank/DDBJ databases">
        <authorList>
            <consortium name="Pathogen Informatics"/>
        </authorList>
    </citation>
    <scope>NUCLEOTIDE SEQUENCE [LARGE SCALE GENOMIC DNA]</scope>
    <source>
        <strain evidence="2 3">Egypt</strain>
    </source>
</reference>
<sequence length="152" mass="17162">MSAIRDIILKPPEKDAYDVLKAAILQFHTPSNEEMLRQLLARHLLGDTTSSRHLARLRSLAGPANFHFDIYYELLVDSRRLQLINPVSNIKLTGLKARTDVHRITGLMPDIPVDFQTLIARFSTLTKPIEDLTLVTDRVAHCTVTKRPPVTA</sequence>
<feature type="domain" description="DUF7041" evidence="1">
    <location>
        <begin position="2"/>
        <end position="40"/>
    </location>
</feature>
<evidence type="ECO:0000313" key="4">
    <source>
        <dbReference type="WBParaSite" id="ECPE_0001757101-mRNA-1"/>
    </source>
</evidence>
<gene>
    <name evidence="2" type="ORF">ECPE_LOCUS17526</name>
</gene>
<dbReference type="Proteomes" id="UP000272942">
    <property type="component" value="Unassembled WGS sequence"/>
</dbReference>
<organism evidence="4">
    <name type="scientific">Echinostoma caproni</name>
    <dbReference type="NCBI Taxonomy" id="27848"/>
    <lineage>
        <taxon>Eukaryota</taxon>
        <taxon>Metazoa</taxon>
        <taxon>Spiralia</taxon>
        <taxon>Lophotrochozoa</taxon>
        <taxon>Platyhelminthes</taxon>
        <taxon>Trematoda</taxon>
        <taxon>Digenea</taxon>
        <taxon>Plagiorchiida</taxon>
        <taxon>Echinostomata</taxon>
        <taxon>Echinostomatoidea</taxon>
        <taxon>Echinostomatidae</taxon>
        <taxon>Echinostoma</taxon>
    </lineage>
</organism>
<accession>A0A183BE91</accession>
<proteinExistence type="predicted"/>
<evidence type="ECO:0000313" key="2">
    <source>
        <dbReference type="EMBL" id="VDP94824.1"/>
    </source>
</evidence>
<protein>
    <recommendedName>
        <fullName evidence="1">DUF7041 domain-containing protein</fullName>
    </recommendedName>
</protein>
<name>A0A183BE91_9TREM</name>
<dbReference type="InterPro" id="IPR055469">
    <property type="entry name" value="DUF7041"/>
</dbReference>
<dbReference type="EMBL" id="UZAN01069843">
    <property type="protein sequence ID" value="VDP94824.1"/>
    <property type="molecule type" value="Genomic_DNA"/>
</dbReference>
<evidence type="ECO:0000259" key="1">
    <source>
        <dbReference type="Pfam" id="PF23055"/>
    </source>
</evidence>
<dbReference type="WBParaSite" id="ECPE_0001757101-mRNA-1">
    <property type="protein sequence ID" value="ECPE_0001757101-mRNA-1"/>
    <property type="gene ID" value="ECPE_0001757101"/>
</dbReference>
<dbReference type="Pfam" id="PF23055">
    <property type="entry name" value="DUF7041"/>
    <property type="match status" value="1"/>
</dbReference>
<keyword evidence="3" id="KW-1185">Reference proteome</keyword>